<name>A0ACB8GA73_9SAUR</name>
<dbReference type="Proteomes" id="UP000827872">
    <property type="component" value="Linkage Group LG01"/>
</dbReference>
<proteinExistence type="predicted"/>
<sequence>MHHSASDFGKAKAFMAELRVVSFLGMNLICPVTRPLVSFSQVTVPSIALRCSVQVFPCQLLHGSRFKSYQMLVVTTWSTLFHSTSPCSSVDFSLCRHKQKIEKYKGVVTT</sequence>
<comment type="caution">
    <text evidence="1">The sequence shown here is derived from an EMBL/GenBank/DDBJ whole genome shotgun (WGS) entry which is preliminary data.</text>
</comment>
<protein>
    <submittedName>
        <fullName evidence="1">Uncharacterized protein</fullName>
    </submittedName>
</protein>
<evidence type="ECO:0000313" key="1">
    <source>
        <dbReference type="EMBL" id="KAH8016176.1"/>
    </source>
</evidence>
<evidence type="ECO:0000313" key="2">
    <source>
        <dbReference type="Proteomes" id="UP000827872"/>
    </source>
</evidence>
<organism evidence="1 2">
    <name type="scientific">Sphaerodactylus townsendi</name>
    <dbReference type="NCBI Taxonomy" id="933632"/>
    <lineage>
        <taxon>Eukaryota</taxon>
        <taxon>Metazoa</taxon>
        <taxon>Chordata</taxon>
        <taxon>Craniata</taxon>
        <taxon>Vertebrata</taxon>
        <taxon>Euteleostomi</taxon>
        <taxon>Lepidosauria</taxon>
        <taxon>Squamata</taxon>
        <taxon>Bifurcata</taxon>
        <taxon>Gekkota</taxon>
        <taxon>Sphaerodactylidae</taxon>
        <taxon>Sphaerodactylus</taxon>
    </lineage>
</organism>
<keyword evidence="2" id="KW-1185">Reference proteome</keyword>
<accession>A0ACB8GA73</accession>
<dbReference type="EMBL" id="CM037614">
    <property type="protein sequence ID" value="KAH8016176.1"/>
    <property type="molecule type" value="Genomic_DNA"/>
</dbReference>
<reference evidence="1" key="1">
    <citation type="submission" date="2021-08" db="EMBL/GenBank/DDBJ databases">
        <title>The first chromosome-level gecko genome reveals the dynamic sex chromosomes of Neotropical dwarf geckos (Sphaerodactylidae: Sphaerodactylus).</title>
        <authorList>
            <person name="Pinto B.J."/>
            <person name="Keating S.E."/>
            <person name="Gamble T."/>
        </authorList>
    </citation>
    <scope>NUCLEOTIDE SEQUENCE</scope>
    <source>
        <strain evidence="1">TG3544</strain>
    </source>
</reference>
<gene>
    <name evidence="1" type="ORF">K3G42_013174</name>
</gene>